<gene>
    <name evidence="1" type="ORF">Nocox_36940</name>
</gene>
<sequence length="140" mass="15055">MLIPATIPFVALFKHDRTDAKGETRTAYSRMPVVAWDEGGYPYVPGKHSLVPANSYSNFEGIHQDDAPVVAAIPGGDWQVKWSNEDGSAYVEPVLAWIIDSDGGAKPISSDSDGIVDVVRTSNTVELICPGRPIPAEETS</sequence>
<keyword evidence="2" id="KW-1185">Reference proteome</keyword>
<accession>A0ABX8UAY9</accession>
<name>A0ABX8UAY9_9ACTN</name>
<dbReference type="EMBL" id="CP068985">
    <property type="protein sequence ID" value="QYC44942.1"/>
    <property type="molecule type" value="Genomic_DNA"/>
</dbReference>
<reference evidence="1 2" key="1">
    <citation type="journal article" date="2021" name="ACS Chem. Biol.">
        <title>Genomic-Led Discovery of a Novel Glycopeptide Antibiotic by Nonomuraea coxensis DSM 45129.</title>
        <authorList>
            <person name="Yushchuk O."/>
            <person name="Vior N.M."/>
            <person name="Andreo-Vidal A."/>
            <person name="Berini F."/>
            <person name="Ruckert C."/>
            <person name="Busche T."/>
            <person name="Binda E."/>
            <person name="Kalinowski J."/>
            <person name="Truman A.W."/>
            <person name="Marinelli F."/>
        </authorList>
    </citation>
    <scope>NUCLEOTIDE SEQUENCE [LARGE SCALE GENOMIC DNA]</scope>
    <source>
        <strain evidence="1 2">DSM 45129</strain>
    </source>
</reference>
<organism evidence="1 2">
    <name type="scientific">Nonomuraea coxensis DSM 45129</name>
    <dbReference type="NCBI Taxonomy" id="1122611"/>
    <lineage>
        <taxon>Bacteria</taxon>
        <taxon>Bacillati</taxon>
        <taxon>Actinomycetota</taxon>
        <taxon>Actinomycetes</taxon>
        <taxon>Streptosporangiales</taxon>
        <taxon>Streptosporangiaceae</taxon>
        <taxon>Nonomuraea</taxon>
    </lineage>
</organism>
<proteinExistence type="predicted"/>
<dbReference type="Proteomes" id="UP000824681">
    <property type="component" value="Chromosome"/>
</dbReference>
<evidence type="ECO:0000313" key="2">
    <source>
        <dbReference type="Proteomes" id="UP000824681"/>
    </source>
</evidence>
<dbReference type="RefSeq" id="WP_020545100.1">
    <property type="nucleotide sequence ID" value="NZ_CP068985.1"/>
</dbReference>
<protein>
    <submittedName>
        <fullName evidence="1">Uncharacterized protein</fullName>
    </submittedName>
</protein>
<evidence type="ECO:0000313" key="1">
    <source>
        <dbReference type="EMBL" id="QYC44942.1"/>
    </source>
</evidence>